<evidence type="ECO:0000256" key="11">
    <source>
        <dbReference type="ARBA" id="ARBA00039976"/>
    </source>
</evidence>
<evidence type="ECO:0000256" key="7">
    <source>
        <dbReference type="ARBA" id="ARBA00023159"/>
    </source>
</evidence>
<accession>A0A810Q1T3</accession>
<dbReference type="GO" id="GO:0005829">
    <property type="term" value="C:cytosol"/>
    <property type="evidence" value="ECO:0007669"/>
    <property type="project" value="TreeGrafter"/>
</dbReference>
<dbReference type="Pfam" id="PF00072">
    <property type="entry name" value="Response_reg"/>
    <property type="match status" value="1"/>
</dbReference>
<dbReference type="GO" id="GO:0006355">
    <property type="term" value="P:regulation of DNA-templated transcription"/>
    <property type="evidence" value="ECO:0007669"/>
    <property type="project" value="InterPro"/>
</dbReference>
<gene>
    <name evidence="16" type="ORF">MM35RIKEN_19580</name>
</gene>
<comment type="subcellular location">
    <subcellularLocation>
        <location evidence="1">Cytoplasm</location>
    </subcellularLocation>
</comment>
<evidence type="ECO:0000256" key="9">
    <source>
        <dbReference type="ARBA" id="ARBA00024867"/>
    </source>
</evidence>
<protein>
    <recommendedName>
        <fullName evidence="11">Heme response regulator HssR</fullName>
    </recommendedName>
    <alternativeName>
        <fullName evidence="2">Stage 0 sporulation protein A homolog</fullName>
    </alternativeName>
</protein>
<dbReference type="CDD" id="cd00383">
    <property type="entry name" value="trans_reg_C"/>
    <property type="match status" value="1"/>
</dbReference>
<dbReference type="PANTHER" id="PTHR48111:SF49">
    <property type="entry name" value="HEME RESPONSE REGULATOR HSSR"/>
    <property type="match status" value="1"/>
</dbReference>
<keyword evidence="6 13" id="KW-0238">DNA-binding</keyword>
<dbReference type="EMBL" id="AP023416">
    <property type="protein sequence ID" value="BCK79766.1"/>
    <property type="molecule type" value="Genomic_DNA"/>
</dbReference>
<dbReference type="SMART" id="SM00448">
    <property type="entry name" value="REC"/>
    <property type="match status" value="1"/>
</dbReference>
<dbReference type="PANTHER" id="PTHR48111">
    <property type="entry name" value="REGULATOR OF RPOS"/>
    <property type="match status" value="1"/>
</dbReference>
<keyword evidence="12" id="KW-0597">Phosphoprotein</keyword>
<dbReference type="InterPro" id="IPR001789">
    <property type="entry name" value="Sig_transdc_resp-reg_receiver"/>
</dbReference>
<dbReference type="KEGG" id="vfa:MM35RIKEN_19580"/>
<sequence length="230" mass="26622">MFRILVAEDDESTRLLMCEVLRQAGYEPCPACNGVEALEVMEHYQCDLAVVDITMPRMDGVAFTQTLREGNCDLPVLMVTARVTQEDKRRGFRAGCDDYMVKPVDEEEMLWRIEALLRRYRSTAERRLTVGGTVLDRSSMQVITPGGVQQLTAKEFMLLFKLLSYPRTLFTKRQLIDDIWDLDSEVDEHTVEVYISRLRERFRGSPDFELRTIRGFGYMGMPKEDENAKQ</sequence>
<proteinExistence type="predicted"/>
<dbReference type="SUPFAM" id="SSF52172">
    <property type="entry name" value="CheY-like"/>
    <property type="match status" value="1"/>
</dbReference>
<comment type="function">
    <text evidence="10">Member of the two-component regulatory system HssS/HssR involved in intracellular heme homeostasis and tempering of staphylococcal virulence. Phosphorylated HssR binds to a direct repeat sequence within hrtAB promoter and activates the expression of hrtAB, an efflux pump, in response to extracellular heme, hemin, hemoglobin or blood.</text>
</comment>
<dbReference type="InterPro" id="IPR036388">
    <property type="entry name" value="WH-like_DNA-bd_sf"/>
</dbReference>
<dbReference type="Gene3D" id="1.10.10.10">
    <property type="entry name" value="Winged helix-like DNA-binding domain superfamily/Winged helix DNA-binding domain"/>
    <property type="match status" value="1"/>
</dbReference>
<feature type="DNA-binding region" description="OmpR/PhoB-type" evidence="13">
    <location>
        <begin position="125"/>
        <end position="222"/>
    </location>
</feature>
<evidence type="ECO:0000256" key="12">
    <source>
        <dbReference type="PROSITE-ProRule" id="PRU00169"/>
    </source>
</evidence>
<dbReference type="GO" id="GO:0000156">
    <property type="term" value="F:phosphorelay response regulator activity"/>
    <property type="evidence" value="ECO:0007669"/>
    <property type="project" value="TreeGrafter"/>
</dbReference>
<evidence type="ECO:0000259" key="14">
    <source>
        <dbReference type="PROSITE" id="PS50110"/>
    </source>
</evidence>
<feature type="domain" description="OmpR/PhoB-type" evidence="15">
    <location>
        <begin position="125"/>
        <end position="222"/>
    </location>
</feature>
<dbReference type="RefSeq" id="WP_212821546.1">
    <property type="nucleotide sequence ID" value="NZ_AP023416.1"/>
</dbReference>
<keyword evidence="16" id="KW-0614">Plasmid</keyword>
<evidence type="ECO:0000259" key="15">
    <source>
        <dbReference type="PROSITE" id="PS51755"/>
    </source>
</evidence>
<evidence type="ECO:0000256" key="2">
    <source>
        <dbReference type="ARBA" id="ARBA00018672"/>
    </source>
</evidence>
<dbReference type="InterPro" id="IPR039420">
    <property type="entry name" value="WalR-like"/>
</dbReference>
<evidence type="ECO:0000256" key="5">
    <source>
        <dbReference type="ARBA" id="ARBA00023026"/>
    </source>
</evidence>
<keyword evidence="5" id="KW-0843">Virulence</keyword>
<dbReference type="PROSITE" id="PS51755">
    <property type="entry name" value="OMPR_PHOB"/>
    <property type="match status" value="1"/>
</dbReference>
<dbReference type="Gene3D" id="3.40.50.2300">
    <property type="match status" value="1"/>
</dbReference>
<comment type="function">
    <text evidence="9">May play the central regulatory role in sporulation. It may be an element of the effector pathway responsible for the activation of sporulation genes in response to nutritional stress. Spo0A may act in concert with spo0H (a sigma factor) to control the expression of some genes that are critical to the sporulation process.</text>
</comment>
<dbReference type="Pfam" id="PF00486">
    <property type="entry name" value="Trans_reg_C"/>
    <property type="match status" value="1"/>
</dbReference>
<dbReference type="CDD" id="cd17574">
    <property type="entry name" value="REC_OmpR"/>
    <property type="match status" value="1"/>
</dbReference>
<keyword evidence="4" id="KW-0805">Transcription regulation</keyword>
<dbReference type="Proteomes" id="UP000681343">
    <property type="component" value="Plasmid pMM35_01"/>
</dbReference>
<reference evidence="16" key="1">
    <citation type="submission" date="2020-09" db="EMBL/GenBank/DDBJ databases">
        <title>New species isolated from human feces.</title>
        <authorList>
            <person name="Kitahara M."/>
            <person name="Shigeno Y."/>
            <person name="Shime M."/>
            <person name="Matsumoto Y."/>
            <person name="Nakamura S."/>
            <person name="Motooka D."/>
            <person name="Fukuoka S."/>
            <person name="Nishikawa H."/>
            <person name="Benno Y."/>
        </authorList>
    </citation>
    <scope>NUCLEOTIDE SEQUENCE</scope>
    <source>
        <strain evidence="16">MM35</strain>
        <plasmid evidence="16">pMM35_01</plasmid>
    </source>
</reference>
<evidence type="ECO:0000256" key="6">
    <source>
        <dbReference type="ARBA" id="ARBA00023125"/>
    </source>
</evidence>
<evidence type="ECO:0000313" key="17">
    <source>
        <dbReference type="Proteomes" id="UP000681343"/>
    </source>
</evidence>
<dbReference type="AlphaFoldDB" id="A0A810Q1T3"/>
<keyword evidence="17" id="KW-1185">Reference proteome</keyword>
<evidence type="ECO:0000256" key="1">
    <source>
        <dbReference type="ARBA" id="ARBA00004496"/>
    </source>
</evidence>
<keyword evidence="7" id="KW-0010">Activator</keyword>
<evidence type="ECO:0000256" key="8">
    <source>
        <dbReference type="ARBA" id="ARBA00023163"/>
    </source>
</evidence>
<dbReference type="SMART" id="SM00862">
    <property type="entry name" value="Trans_reg_C"/>
    <property type="match status" value="1"/>
</dbReference>
<dbReference type="GO" id="GO:0032993">
    <property type="term" value="C:protein-DNA complex"/>
    <property type="evidence" value="ECO:0007669"/>
    <property type="project" value="TreeGrafter"/>
</dbReference>
<name>A0A810Q1T3_9FIRM</name>
<evidence type="ECO:0000256" key="4">
    <source>
        <dbReference type="ARBA" id="ARBA00023015"/>
    </source>
</evidence>
<geneLocation type="plasmid" evidence="16 17">
    <name>pMM35_01</name>
</geneLocation>
<dbReference type="InterPro" id="IPR001867">
    <property type="entry name" value="OmpR/PhoB-type_DNA-bd"/>
</dbReference>
<keyword evidence="8" id="KW-0804">Transcription</keyword>
<feature type="domain" description="Response regulatory" evidence="14">
    <location>
        <begin position="3"/>
        <end position="117"/>
    </location>
</feature>
<keyword evidence="3" id="KW-0963">Cytoplasm</keyword>
<evidence type="ECO:0000256" key="10">
    <source>
        <dbReference type="ARBA" id="ARBA00037471"/>
    </source>
</evidence>
<evidence type="ECO:0000256" key="13">
    <source>
        <dbReference type="PROSITE-ProRule" id="PRU01091"/>
    </source>
</evidence>
<dbReference type="InterPro" id="IPR011006">
    <property type="entry name" value="CheY-like_superfamily"/>
</dbReference>
<evidence type="ECO:0000313" key="16">
    <source>
        <dbReference type="EMBL" id="BCK79766.1"/>
    </source>
</evidence>
<evidence type="ECO:0000256" key="3">
    <source>
        <dbReference type="ARBA" id="ARBA00022490"/>
    </source>
</evidence>
<dbReference type="PROSITE" id="PS50110">
    <property type="entry name" value="RESPONSE_REGULATORY"/>
    <property type="match status" value="1"/>
</dbReference>
<organism evidence="16 17">
    <name type="scientific">Vescimonas fastidiosa</name>
    <dbReference type="NCBI Taxonomy" id="2714353"/>
    <lineage>
        <taxon>Bacteria</taxon>
        <taxon>Bacillati</taxon>
        <taxon>Bacillota</taxon>
        <taxon>Clostridia</taxon>
        <taxon>Eubacteriales</taxon>
        <taxon>Oscillospiraceae</taxon>
        <taxon>Vescimonas</taxon>
    </lineage>
</organism>
<feature type="modified residue" description="4-aspartylphosphate" evidence="12">
    <location>
        <position position="52"/>
    </location>
</feature>
<dbReference type="GO" id="GO:0000976">
    <property type="term" value="F:transcription cis-regulatory region binding"/>
    <property type="evidence" value="ECO:0007669"/>
    <property type="project" value="TreeGrafter"/>
</dbReference>